<feature type="region of interest" description="Disordered" evidence="5">
    <location>
        <begin position="1"/>
        <end position="36"/>
    </location>
</feature>
<feature type="transmembrane region" description="Helical" evidence="6">
    <location>
        <begin position="305"/>
        <end position="323"/>
    </location>
</feature>
<proteinExistence type="predicted"/>
<dbReference type="GO" id="GO:0016020">
    <property type="term" value="C:membrane"/>
    <property type="evidence" value="ECO:0007669"/>
    <property type="project" value="UniProtKB-SubCell"/>
</dbReference>
<reference evidence="8 9" key="1">
    <citation type="journal article" date="2018" name="Mol. Biol. Evol.">
        <title>Analysis of the draft genome of the red seaweed Gracilariopsis chorda provides insights into genome size evolution in Rhodophyta.</title>
        <authorList>
            <person name="Lee J."/>
            <person name="Yang E.C."/>
            <person name="Graf L."/>
            <person name="Yang J.H."/>
            <person name="Qiu H."/>
            <person name="Zel Zion U."/>
            <person name="Chan C.X."/>
            <person name="Stephens T.G."/>
            <person name="Weber A.P.M."/>
            <person name="Boo G.H."/>
            <person name="Boo S.M."/>
            <person name="Kim K.M."/>
            <person name="Shin Y."/>
            <person name="Jung M."/>
            <person name="Lee S.J."/>
            <person name="Yim H.S."/>
            <person name="Lee J.H."/>
            <person name="Bhattacharya D."/>
            <person name="Yoon H.S."/>
        </authorList>
    </citation>
    <scope>NUCLEOTIDE SEQUENCE [LARGE SCALE GENOMIC DNA]</scope>
    <source>
        <strain evidence="8 9">SKKU-2015</strain>
        <tissue evidence="8">Whole body</tissue>
    </source>
</reference>
<feature type="domain" description="EamA" evidence="7">
    <location>
        <begin position="64"/>
        <end position="198"/>
    </location>
</feature>
<feature type="transmembrane region" description="Helical" evidence="6">
    <location>
        <begin position="239"/>
        <end position="261"/>
    </location>
</feature>
<dbReference type="InterPro" id="IPR037185">
    <property type="entry name" value="EmrE-like"/>
</dbReference>
<evidence type="ECO:0000256" key="5">
    <source>
        <dbReference type="SAM" id="MobiDB-lite"/>
    </source>
</evidence>
<dbReference type="InterPro" id="IPR000620">
    <property type="entry name" value="EamA_dom"/>
</dbReference>
<organism evidence="8 9">
    <name type="scientific">Gracilariopsis chorda</name>
    <dbReference type="NCBI Taxonomy" id="448386"/>
    <lineage>
        <taxon>Eukaryota</taxon>
        <taxon>Rhodophyta</taxon>
        <taxon>Florideophyceae</taxon>
        <taxon>Rhodymeniophycidae</taxon>
        <taxon>Gracilariales</taxon>
        <taxon>Gracilariaceae</taxon>
        <taxon>Gracilariopsis</taxon>
    </lineage>
</organism>
<dbReference type="PANTHER" id="PTHR22911">
    <property type="entry name" value="ACYL-MALONYL CONDENSING ENZYME-RELATED"/>
    <property type="match status" value="1"/>
</dbReference>
<keyword evidence="4 6" id="KW-0472">Membrane</keyword>
<feature type="transmembrane region" description="Helical" evidence="6">
    <location>
        <begin position="127"/>
        <end position="146"/>
    </location>
</feature>
<sequence>MTPSCVHKSLTLPTPRPPSSRNEPATHTFMKSPHLPQNLRAPTETDALLSPSSGATSPAPEHYALAWIALAALCFSFMTISIRLSVTHFGFSTSASVLLRSIAHLVLSSMLLVSFVHQSPLNLPPLYLRMLFTRGLFGTVAMVLAFKSLSYLPAGEACSIFACSPILTMILSKLVLKETCAVHEVLCALVALLGVWLIADPSTANSNGDQHVVGALLVLVGALFSAAGYVCVRGMGTRVHFMLSVFALGIIGTPVTAFLGGREAMHQIVYNRRGTAVMLLGSLSAFCAQTCLNKGLQSSKAGQGIIMKNLEVPFVYVLALLVLGEKSSAQRILGSLLVVCAVAIVGWRSQIKS</sequence>
<keyword evidence="3 6" id="KW-1133">Transmembrane helix</keyword>
<keyword evidence="2 6" id="KW-0812">Transmembrane</keyword>
<evidence type="ECO:0000256" key="1">
    <source>
        <dbReference type="ARBA" id="ARBA00004141"/>
    </source>
</evidence>
<feature type="transmembrane region" description="Helical" evidence="6">
    <location>
        <begin position="181"/>
        <end position="199"/>
    </location>
</feature>
<evidence type="ECO:0000256" key="6">
    <source>
        <dbReference type="SAM" id="Phobius"/>
    </source>
</evidence>
<evidence type="ECO:0000256" key="2">
    <source>
        <dbReference type="ARBA" id="ARBA00022692"/>
    </source>
</evidence>
<gene>
    <name evidence="8" type="ORF">BWQ96_10175</name>
</gene>
<dbReference type="SUPFAM" id="SSF103481">
    <property type="entry name" value="Multidrug resistance efflux transporter EmrE"/>
    <property type="match status" value="2"/>
</dbReference>
<accession>A0A2V3IDG3</accession>
<evidence type="ECO:0000256" key="3">
    <source>
        <dbReference type="ARBA" id="ARBA00022989"/>
    </source>
</evidence>
<feature type="transmembrane region" description="Helical" evidence="6">
    <location>
        <begin position="64"/>
        <end position="85"/>
    </location>
</feature>
<comment type="caution">
    <text evidence="8">The sequence shown here is derived from an EMBL/GenBank/DDBJ whole genome shotgun (WGS) entry which is preliminary data.</text>
</comment>
<comment type="subcellular location">
    <subcellularLocation>
        <location evidence="1">Membrane</location>
        <topology evidence="1">Multi-pass membrane protein</topology>
    </subcellularLocation>
</comment>
<dbReference type="Pfam" id="PF00892">
    <property type="entry name" value="EamA"/>
    <property type="match status" value="2"/>
</dbReference>
<feature type="domain" description="EamA" evidence="7">
    <location>
        <begin position="214"/>
        <end position="345"/>
    </location>
</feature>
<feature type="transmembrane region" description="Helical" evidence="6">
    <location>
        <begin position="97"/>
        <end position="115"/>
    </location>
</feature>
<dbReference type="PANTHER" id="PTHR22911:SF6">
    <property type="entry name" value="SOLUTE CARRIER FAMILY 35 MEMBER G1"/>
    <property type="match status" value="1"/>
</dbReference>
<keyword evidence="9" id="KW-1185">Reference proteome</keyword>
<evidence type="ECO:0000256" key="4">
    <source>
        <dbReference type="ARBA" id="ARBA00023136"/>
    </source>
</evidence>
<evidence type="ECO:0000313" key="9">
    <source>
        <dbReference type="Proteomes" id="UP000247409"/>
    </source>
</evidence>
<dbReference type="EMBL" id="NBIV01000357">
    <property type="protein sequence ID" value="PXF40114.1"/>
    <property type="molecule type" value="Genomic_DNA"/>
</dbReference>
<protein>
    <recommendedName>
        <fullName evidence="7">EamA domain-containing protein</fullName>
    </recommendedName>
</protein>
<feature type="transmembrane region" description="Helical" evidence="6">
    <location>
        <begin position="329"/>
        <end position="347"/>
    </location>
</feature>
<evidence type="ECO:0000259" key="7">
    <source>
        <dbReference type="Pfam" id="PF00892"/>
    </source>
</evidence>
<dbReference type="OrthoDB" id="306876at2759"/>
<evidence type="ECO:0000313" key="8">
    <source>
        <dbReference type="EMBL" id="PXF40114.1"/>
    </source>
</evidence>
<dbReference type="Proteomes" id="UP000247409">
    <property type="component" value="Unassembled WGS sequence"/>
</dbReference>
<dbReference type="AlphaFoldDB" id="A0A2V3IDG3"/>
<name>A0A2V3IDG3_9FLOR</name>
<feature type="transmembrane region" description="Helical" evidence="6">
    <location>
        <begin position="211"/>
        <end position="232"/>
    </location>
</feature>